<dbReference type="InterPro" id="IPR013320">
    <property type="entry name" value="ConA-like_dom_sf"/>
</dbReference>
<dbReference type="Proteomes" id="UP000887540">
    <property type="component" value="Unplaced"/>
</dbReference>
<dbReference type="InterPro" id="IPR000757">
    <property type="entry name" value="Beta-glucanase-like"/>
</dbReference>
<evidence type="ECO:0000313" key="3">
    <source>
        <dbReference type="WBParaSite" id="ACRNAN_scaffold1742.g11522.t1"/>
    </source>
</evidence>
<keyword evidence="2" id="KW-1185">Reference proteome</keyword>
<dbReference type="SUPFAM" id="SSF49899">
    <property type="entry name" value="Concanavalin A-like lectins/glucanases"/>
    <property type="match status" value="1"/>
</dbReference>
<dbReference type="Pfam" id="PF14295">
    <property type="entry name" value="PAN_4"/>
    <property type="match status" value="1"/>
</dbReference>
<dbReference type="WBParaSite" id="ACRNAN_scaffold1742.g11522.t1">
    <property type="protein sequence ID" value="ACRNAN_scaffold1742.g11522.t1"/>
    <property type="gene ID" value="ACRNAN_scaffold1742.g11522"/>
</dbReference>
<protein>
    <submittedName>
        <fullName evidence="3">GH16 domain-containing protein</fullName>
    </submittedName>
</protein>
<evidence type="ECO:0000259" key="1">
    <source>
        <dbReference type="PROSITE" id="PS51762"/>
    </source>
</evidence>
<proteinExistence type="predicted"/>
<dbReference type="InterPro" id="IPR050546">
    <property type="entry name" value="Glycosyl_Hydrlase_16"/>
</dbReference>
<dbReference type="GO" id="GO:0009251">
    <property type="term" value="P:glucan catabolic process"/>
    <property type="evidence" value="ECO:0007669"/>
    <property type="project" value="TreeGrafter"/>
</dbReference>
<accession>A0A914D2F8</accession>
<feature type="domain" description="GH16" evidence="1">
    <location>
        <begin position="51"/>
        <end position="303"/>
    </location>
</feature>
<reference evidence="3" key="1">
    <citation type="submission" date="2022-11" db="UniProtKB">
        <authorList>
            <consortium name="WormBaseParasite"/>
        </authorList>
    </citation>
    <scope>IDENTIFICATION</scope>
</reference>
<dbReference type="InterPro" id="IPR003609">
    <property type="entry name" value="Pan_app"/>
</dbReference>
<dbReference type="Gene3D" id="3.50.4.10">
    <property type="entry name" value="Hepatocyte Growth Factor"/>
    <property type="match status" value="1"/>
</dbReference>
<dbReference type="AlphaFoldDB" id="A0A914D2F8"/>
<dbReference type="PANTHER" id="PTHR10963">
    <property type="entry name" value="GLYCOSYL HYDROLASE-RELATED"/>
    <property type="match status" value="1"/>
</dbReference>
<organism evidence="2 3">
    <name type="scientific">Acrobeloides nanus</name>
    <dbReference type="NCBI Taxonomy" id="290746"/>
    <lineage>
        <taxon>Eukaryota</taxon>
        <taxon>Metazoa</taxon>
        <taxon>Ecdysozoa</taxon>
        <taxon>Nematoda</taxon>
        <taxon>Chromadorea</taxon>
        <taxon>Rhabditida</taxon>
        <taxon>Tylenchina</taxon>
        <taxon>Cephalobomorpha</taxon>
        <taxon>Cephaloboidea</taxon>
        <taxon>Cephalobidae</taxon>
        <taxon>Acrobeloides</taxon>
    </lineage>
</organism>
<dbReference type="PROSITE" id="PS51762">
    <property type="entry name" value="GH16_2"/>
    <property type="match status" value="1"/>
</dbReference>
<sequence length="308" mass="33949">MAISGNDIGQVAGASSSCCQACQQNSNCVSSTWNSTNGGTCWLKNDTQPLSTSSGAFTTILAPDANHKFTLSVSYTAPNFFDQWIYETVDYNHGFVEYVDQDIAQDLGLISIKNDGKIMISVEANHTLPVNSTKGRPSVFLKSWQQYSSGLFIFDIDHMPTCPGCWPAFWTTGYPWPDDGEIDILEYIDTSPGNSITLHTRDNCSMPLEDSDYFTGKWGEHENNPATDCFAYQYSGAGCNVKAANGTVNAPFNQAGGGVFAMHWEANQFIRIWNFVRPNVPSDISQDAKTLYDTIRNCIRKLTGQSII</sequence>
<dbReference type="Gene3D" id="2.60.120.200">
    <property type="match status" value="1"/>
</dbReference>
<dbReference type="GO" id="GO:0004553">
    <property type="term" value="F:hydrolase activity, hydrolyzing O-glycosyl compounds"/>
    <property type="evidence" value="ECO:0007669"/>
    <property type="project" value="InterPro"/>
</dbReference>
<evidence type="ECO:0000313" key="2">
    <source>
        <dbReference type="Proteomes" id="UP000887540"/>
    </source>
</evidence>
<name>A0A914D2F8_9BILA</name>
<dbReference type="PANTHER" id="PTHR10963:SF24">
    <property type="entry name" value="GLYCOSIDASE C21B10.07-RELATED"/>
    <property type="match status" value="1"/>
</dbReference>
<dbReference type="Pfam" id="PF26113">
    <property type="entry name" value="GH16_XgeA"/>
    <property type="match status" value="1"/>
</dbReference>